<dbReference type="GO" id="GO:0003677">
    <property type="term" value="F:DNA binding"/>
    <property type="evidence" value="ECO:0007669"/>
    <property type="project" value="InterPro"/>
</dbReference>
<name>A0A0F5K623_9BURK</name>
<dbReference type="AlphaFoldDB" id="A0A0F5K623"/>
<comment type="caution">
    <text evidence="7">The sequence shown here is derived from an EMBL/GenBank/DDBJ whole genome shotgun (WGS) entry which is preliminary data.</text>
</comment>
<feature type="domain" description="RNA polymerase sigma-70 region 2" evidence="5">
    <location>
        <begin position="16"/>
        <end position="81"/>
    </location>
</feature>
<reference evidence="7 8" key="1">
    <citation type="submission" date="2015-03" db="EMBL/GenBank/DDBJ databases">
        <title>Draft Genome Sequence of Burkholderia andropogonis type strain ICMP2807, isolated from Sorghum bicolor.</title>
        <authorList>
            <person name="Lopes-Santos L."/>
            <person name="Castro D.B."/>
            <person name="Ottoboni L.M."/>
            <person name="Park D."/>
            <person name="Weirc B.S."/>
            <person name="Destefano S.A."/>
        </authorList>
    </citation>
    <scope>NUCLEOTIDE SEQUENCE [LARGE SCALE GENOMIC DNA]</scope>
    <source>
        <strain evidence="7 8">ICMP2807</strain>
    </source>
</reference>
<keyword evidence="8" id="KW-1185">Reference proteome</keyword>
<evidence type="ECO:0000313" key="7">
    <source>
        <dbReference type="EMBL" id="KKB65405.1"/>
    </source>
</evidence>
<dbReference type="PATRIC" id="fig|28092.6.peg.176"/>
<dbReference type="InterPro" id="IPR014284">
    <property type="entry name" value="RNA_pol_sigma-70_dom"/>
</dbReference>
<dbReference type="GO" id="GO:0006352">
    <property type="term" value="P:DNA-templated transcription initiation"/>
    <property type="evidence" value="ECO:0007669"/>
    <property type="project" value="InterPro"/>
</dbReference>
<dbReference type="Pfam" id="PF08281">
    <property type="entry name" value="Sigma70_r4_2"/>
    <property type="match status" value="1"/>
</dbReference>
<dbReference type="CDD" id="cd06171">
    <property type="entry name" value="Sigma70_r4"/>
    <property type="match status" value="1"/>
</dbReference>
<dbReference type="Gene3D" id="1.10.10.10">
    <property type="entry name" value="Winged helix-like DNA-binding domain superfamily/Winged helix DNA-binding domain"/>
    <property type="match status" value="1"/>
</dbReference>
<dbReference type="Gene3D" id="1.10.1740.10">
    <property type="match status" value="1"/>
</dbReference>
<comment type="similarity">
    <text evidence="1">Belongs to the sigma-70 factor family. ECF subfamily.</text>
</comment>
<gene>
    <name evidence="7" type="ORF">WM40_00765</name>
</gene>
<dbReference type="PANTHER" id="PTHR43133">
    <property type="entry name" value="RNA POLYMERASE ECF-TYPE SIGMA FACTO"/>
    <property type="match status" value="1"/>
</dbReference>
<evidence type="ECO:0000256" key="1">
    <source>
        <dbReference type="ARBA" id="ARBA00010641"/>
    </source>
</evidence>
<dbReference type="EMBL" id="LAQU01000001">
    <property type="protein sequence ID" value="KKB65405.1"/>
    <property type="molecule type" value="Genomic_DNA"/>
</dbReference>
<proteinExistence type="inferred from homology"/>
<dbReference type="OrthoDB" id="9782108at2"/>
<dbReference type="SUPFAM" id="SSF88659">
    <property type="entry name" value="Sigma3 and sigma4 domains of RNA polymerase sigma factors"/>
    <property type="match status" value="1"/>
</dbReference>
<dbReference type="NCBIfam" id="TIGR02937">
    <property type="entry name" value="sigma70-ECF"/>
    <property type="match status" value="1"/>
</dbReference>
<dbReference type="InterPro" id="IPR036388">
    <property type="entry name" value="WH-like_DNA-bd_sf"/>
</dbReference>
<dbReference type="InterPro" id="IPR013249">
    <property type="entry name" value="RNA_pol_sigma70_r4_t2"/>
</dbReference>
<keyword evidence="4" id="KW-0804">Transcription</keyword>
<keyword evidence="2" id="KW-0805">Transcription regulation</keyword>
<organism evidence="7 8">
    <name type="scientific">Robbsia andropogonis</name>
    <dbReference type="NCBI Taxonomy" id="28092"/>
    <lineage>
        <taxon>Bacteria</taxon>
        <taxon>Pseudomonadati</taxon>
        <taxon>Pseudomonadota</taxon>
        <taxon>Betaproteobacteria</taxon>
        <taxon>Burkholderiales</taxon>
        <taxon>Burkholderiaceae</taxon>
        <taxon>Robbsia</taxon>
    </lineage>
</organism>
<evidence type="ECO:0000256" key="3">
    <source>
        <dbReference type="ARBA" id="ARBA00023082"/>
    </source>
</evidence>
<evidence type="ECO:0000256" key="2">
    <source>
        <dbReference type="ARBA" id="ARBA00023015"/>
    </source>
</evidence>
<dbReference type="InterPro" id="IPR013324">
    <property type="entry name" value="RNA_pol_sigma_r3/r4-like"/>
</dbReference>
<dbReference type="PANTHER" id="PTHR43133:SF51">
    <property type="entry name" value="RNA POLYMERASE SIGMA FACTOR"/>
    <property type="match status" value="1"/>
</dbReference>
<sequence length="184" mass="20910">MPFTGYVDENALFKELIDRHASRLYRFILKHIGNASDAEELAQQTFVEAVQAYRTFRGDSQLSTWLYGIAMNLVRNYLSRAPHRRHHMTDDSILDDMPESEIAGRTVHDPEQRFAQSQLFAQMDIALAELPVHMRELLILVGVEALSYEEAAVMLTIPIGTVRSRLSRARKALSEKLAARGIVL</sequence>
<accession>A0A0F5K623</accession>
<evidence type="ECO:0000313" key="8">
    <source>
        <dbReference type="Proteomes" id="UP000033618"/>
    </source>
</evidence>
<evidence type="ECO:0000256" key="4">
    <source>
        <dbReference type="ARBA" id="ARBA00023163"/>
    </source>
</evidence>
<evidence type="ECO:0000259" key="6">
    <source>
        <dbReference type="Pfam" id="PF08281"/>
    </source>
</evidence>
<dbReference type="InterPro" id="IPR013325">
    <property type="entry name" value="RNA_pol_sigma_r2"/>
</dbReference>
<dbReference type="SUPFAM" id="SSF88946">
    <property type="entry name" value="Sigma2 domain of RNA polymerase sigma factors"/>
    <property type="match status" value="1"/>
</dbReference>
<keyword evidence="3" id="KW-0731">Sigma factor</keyword>
<dbReference type="Proteomes" id="UP000033618">
    <property type="component" value="Unassembled WGS sequence"/>
</dbReference>
<dbReference type="Pfam" id="PF04542">
    <property type="entry name" value="Sigma70_r2"/>
    <property type="match status" value="1"/>
</dbReference>
<dbReference type="GO" id="GO:0016987">
    <property type="term" value="F:sigma factor activity"/>
    <property type="evidence" value="ECO:0007669"/>
    <property type="project" value="UniProtKB-KW"/>
</dbReference>
<protein>
    <submittedName>
        <fullName evidence="7">RNA polymerase sigma factor</fullName>
    </submittedName>
</protein>
<dbReference type="STRING" id="28092.WM40_00765"/>
<feature type="domain" description="RNA polymerase sigma factor 70 region 4 type 2" evidence="6">
    <location>
        <begin position="126"/>
        <end position="173"/>
    </location>
</feature>
<dbReference type="InterPro" id="IPR007627">
    <property type="entry name" value="RNA_pol_sigma70_r2"/>
</dbReference>
<evidence type="ECO:0000259" key="5">
    <source>
        <dbReference type="Pfam" id="PF04542"/>
    </source>
</evidence>
<dbReference type="InterPro" id="IPR039425">
    <property type="entry name" value="RNA_pol_sigma-70-like"/>
</dbReference>